<dbReference type="EMBL" id="JBJJXI010000050">
    <property type="protein sequence ID" value="KAL3400727.1"/>
    <property type="molecule type" value="Genomic_DNA"/>
</dbReference>
<evidence type="ECO:0000313" key="2">
    <source>
        <dbReference type="Proteomes" id="UP001627154"/>
    </source>
</evidence>
<protein>
    <submittedName>
        <fullName evidence="1">Uncharacterized protein</fullName>
    </submittedName>
</protein>
<dbReference type="Proteomes" id="UP001627154">
    <property type="component" value="Unassembled WGS sequence"/>
</dbReference>
<comment type="caution">
    <text evidence="1">The sequence shown here is derived from an EMBL/GenBank/DDBJ whole genome shotgun (WGS) entry which is preliminary data.</text>
</comment>
<dbReference type="AlphaFoldDB" id="A0ABD2X5R3"/>
<keyword evidence="2" id="KW-1185">Reference proteome</keyword>
<accession>A0ABD2X5R3</accession>
<name>A0ABD2X5R3_9HYME</name>
<proteinExistence type="predicted"/>
<gene>
    <name evidence="1" type="ORF">TKK_005883</name>
</gene>
<reference evidence="1 2" key="1">
    <citation type="journal article" date="2024" name="bioRxiv">
        <title>A reference genome for Trichogramma kaykai: A tiny desert-dwelling parasitoid wasp with competing sex-ratio distorters.</title>
        <authorList>
            <person name="Culotta J."/>
            <person name="Lindsey A.R."/>
        </authorList>
    </citation>
    <scope>NUCLEOTIDE SEQUENCE [LARGE SCALE GENOMIC DNA]</scope>
    <source>
        <strain evidence="1 2">KSX58</strain>
    </source>
</reference>
<organism evidence="1 2">
    <name type="scientific">Trichogramma kaykai</name>
    <dbReference type="NCBI Taxonomy" id="54128"/>
    <lineage>
        <taxon>Eukaryota</taxon>
        <taxon>Metazoa</taxon>
        <taxon>Ecdysozoa</taxon>
        <taxon>Arthropoda</taxon>
        <taxon>Hexapoda</taxon>
        <taxon>Insecta</taxon>
        <taxon>Pterygota</taxon>
        <taxon>Neoptera</taxon>
        <taxon>Endopterygota</taxon>
        <taxon>Hymenoptera</taxon>
        <taxon>Apocrita</taxon>
        <taxon>Proctotrupomorpha</taxon>
        <taxon>Chalcidoidea</taxon>
        <taxon>Trichogrammatidae</taxon>
        <taxon>Trichogramma</taxon>
    </lineage>
</organism>
<evidence type="ECO:0000313" key="1">
    <source>
        <dbReference type="EMBL" id="KAL3400727.1"/>
    </source>
</evidence>
<sequence length="96" mass="11181">MKEKRKNRKKFKEQRGRKKIMALPYIGIYVPRVAGRWGTMCSKARIEMHSVVIGESYGVLTLFVSLETESIVYDMIQDSMFVTWRCIASLANFNLE</sequence>